<dbReference type="AlphaFoldDB" id="A0A8D8A2P9"/>
<organism evidence="1">
    <name type="scientific">Culex pipiens</name>
    <name type="common">House mosquito</name>
    <dbReference type="NCBI Taxonomy" id="7175"/>
    <lineage>
        <taxon>Eukaryota</taxon>
        <taxon>Metazoa</taxon>
        <taxon>Ecdysozoa</taxon>
        <taxon>Arthropoda</taxon>
        <taxon>Hexapoda</taxon>
        <taxon>Insecta</taxon>
        <taxon>Pterygota</taxon>
        <taxon>Neoptera</taxon>
        <taxon>Endopterygota</taxon>
        <taxon>Diptera</taxon>
        <taxon>Nematocera</taxon>
        <taxon>Culicoidea</taxon>
        <taxon>Culicidae</taxon>
        <taxon>Culicinae</taxon>
        <taxon>Culicini</taxon>
        <taxon>Culex</taxon>
        <taxon>Culex</taxon>
    </lineage>
</organism>
<reference evidence="1" key="1">
    <citation type="submission" date="2021-05" db="EMBL/GenBank/DDBJ databases">
        <authorList>
            <person name="Alioto T."/>
            <person name="Alioto T."/>
            <person name="Gomez Garrido J."/>
        </authorList>
    </citation>
    <scope>NUCLEOTIDE SEQUENCE</scope>
</reference>
<proteinExistence type="predicted"/>
<dbReference type="EMBL" id="HBUE01008859">
    <property type="protein sequence ID" value="CAG6447322.1"/>
    <property type="molecule type" value="Transcribed_RNA"/>
</dbReference>
<evidence type="ECO:0000313" key="1">
    <source>
        <dbReference type="EMBL" id="CAG6447322.1"/>
    </source>
</evidence>
<sequence length="111" mass="11703">MLIWSTSDSSANSTCGALLVQTSRHLPLWSGFWPGGQTTGASIMFLGLATDSSSNHSTGIILVQTSRHLPLWSGFCPGGQTTGASIMFCFWRSSPTTTTGISSHSSHTGRP</sequence>
<protein>
    <submittedName>
        <fullName evidence="1">(northern house mosquito) hypothetical protein</fullName>
    </submittedName>
</protein>
<name>A0A8D8A2P9_CULPI</name>
<dbReference type="EMBL" id="HBUE01008858">
    <property type="protein sequence ID" value="CAG6447320.1"/>
    <property type="molecule type" value="Transcribed_RNA"/>
</dbReference>
<accession>A0A8D8A2P9</accession>